<dbReference type="OrthoDB" id="7056088at2"/>
<keyword evidence="2" id="KW-1185">Reference proteome</keyword>
<gene>
    <name evidence="1" type="ORF">DFR70_105361</name>
</gene>
<evidence type="ECO:0000313" key="2">
    <source>
        <dbReference type="Proteomes" id="UP000247569"/>
    </source>
</evidence>
<dbReference type="EMBL" id="QJKF01000005">
    <property type="protein sequence ID" value="PXX64176.1"/>
    <property type="molecule type" value="Genomic_DNA"/>
</dbReference>
<evidence type="ECO:0000313" key="1">
    <source>
        <dbReference type="EMBL" id="PXX64176.1"/>
    </source>
</evidence>
<protein>
    <submittedName>
        <fullName evidence="1">Uncharacterized protein</fullName>
    </submittedName>
</protein>
<accession>A0A318K443</accession>
<name>A0A318K443_9NOCA</name>
<comment type="caution">
    <text evidence="1">The sequence shown here is derived from an EMBL/GenBank/DDBJ whole genome shotgun (WGS) entry which is preliminary data.</text>
</comment>
<reference evidence="1 2" key="1">
    <citation type="submission" date="2018-05" db="EMBL/GenBank/DDBJ databases">
        <title>Genomic Encyclopedia of Type Strains, Phase IV (KMG-IV): sequencing the most valuable type-strain genomes for metagenomic binning, comparative biology and taxonomic classification.</title>
        <authorList>
            <person name="Goeker M."/>
        </authorList>
    </citation>
    <scope>NUCLEOTIDE SEQUENCE [LARGE SCALE GENOMIC DNA]</scope>
    <source>
        <strain evidence="1 2">DSM 44704</strain>
    </source>
</reference>
<proteinExistence type="predicted"/>
<dbReference type="RefSeq" id="WP_146251151.1">
    <property type="nucleotide sequence ID" value="NZ_QJKF01000005.1"/>
</dbReference>
<dbReference type="AlphaFoldDB" id="A0A318K443"/>
<sequence>MDADIAIRWMSEVRGGRLSRLRKDIRWFAEDESTQGRKAVDRWIQNLVTMGFVDVDWGRDEWVIADPSLTTIPGGYGYALLVGARHQRLTSELARARDLDDPVLVEVPGTGSEKDLPSPSSIFVAYRTFRELSSASDRLGVRLASGVYRQLAQQLVRVSPGEETVPPSRSGGLIERWKPGDGKFCSYPDNDPWIAGLYKQEVNKFPRYMIFRNDQWFRTERSAGIYLVTAPAYQLIRWVPELSLPSGQMGSLLVDKAVDLPDAQRRVAGLCSGLPPYVSRIRGGSIRYHNIPLEIAQTIASSLGHCQKDTVMQSEIGVVN</sequence>
<organism evidence="1 2">
    <name type="scientific">Nocardia tenerifensis</name>
    <dbReference type="NCBI Taxonomy" id="228006"/>
    <lineage>
        <taxon>Bacteria</taxon>
        <taxon>Bacillati</taxon>
        <taxon>Actinomycetota</taxon>
        <taxon>Actinomycetes</taxon>
        <taxon>Mycobacteriales</taxon>
        <taxon>Nocardiaceae</taxon>
        <taxon>Nocardia</taxon>
    </lineage>
</organism>
<dbReference type="Proteomes" id="UP000247569">
    <property type="component" value="Unassembled WGS sequence"/>
</dbReference>